<feature type="region of interest" description="Disordered" evidence="1">
    <location>
        <begin position="81"/>
        <end position="101"/>
    </location>
</feature>
<keyword evidence="3" id="KW-1185">Reference proteome</keyword>
<feature type="non-terminal residue" evidence="2">
    <location>
        <position position="1"/>
    </location>
</feature>
<comment type="caution">
    <text evidence="2">The sequence shown here is derived from an EMBL/GenBank/DDBJ whole genome shotgun (WGS) entry which is preliminary data.</text>
</comment>
<evidence type="ECO:0000313" key="2">
    <source>
        <dbReference type="EMBL" id="MED6177831.1"/>
    </source>
</evidence>
<reference evidence="2 3" key="1">
    <citation type="journal article" date="2023" name="Plants (Basel)">
        <title>Bridging the Gap: Combining Genomics and Transcriptomics Approaches to Understand Stylosanthes scabra, an Orphan Legume from the Brazilian Caatinga.</title>
        <authorList>
            <person name="Ferreira-Neto J.R.C."/>
            <person name="da Silva M.D."/>
            <person name="Binneck E."/>
            <person name="de Melo N.F."/>
            <person name="da Silva R.H."/>
            <person name="de Melo A.L.T.M."/>
            <person name="Pandolfi V."/>
            <person name="Bustamante F.O."/>
            <person name="Brasileiro-Vidal A.C."/>
            <person name="Benko-Iseppon A.M."/>
        </authorList>
    </citation>
    <scope>NUCLEOTIDE SEQUENCE [LARGE SCALE GENOMIC DNA]</scope>
    <source>
        <tissue evidence="2">Leaves</tissue>
    </source>
</reference>
<proteinExistence type="predicted"/>
<gene>
    <name evidence="2" type="ORF">PIB30_101732</name>
</gene>
<name>A0ABU6VXI7_9FABA</name>
<feature type="region of interest" description="Disordered" evidence="1">
    <location>
        <begin position="1"/>
        <end position="57"/>
    </location>
</feature>
<feature type="compositionally biased region" description="Polar residues" evidence="1">
    <location>
        <begin position="9"/>
        <end position="18"/>
    </location>
</feature>
<accession>A0ABU6VXI7</accession>
<protein>
    <submittedName>
        <fullName evidence="2">Uncharacterized protein</fullName>
    </submittedName>
</protein>
<evidence type="ECO:0000256" key="1">
    <source>
        <dbReference type="SAM" id="MobiDB-lite"/>
    </source>
</evidence>
<evidence type="ECO:0000313" key="3">
    <source>
        <dbReference type="Proteomes" id="UP001341840"/>
    </source>
</evidence>
<dbReference type="Proteomes" id="UP001341840">
    <property type="component" value="Unassembled WGS sequence"/>
</dbReference>
<organism evidence="2 3">
    <name type="scientific">Stylosanthes scabra</name>
    <dbReference type="NCBI Taxonomy" id="79078"/>
    <lineage>
        <taxon>Eukaryota</taxon>
        <taxon>Viridiplantae</taxon>
        <taxon>Streptophyta</taxon>
        <taxon>Embryophyta</taxon>
        <taxon>Tracheophyta</taxon>
        <taxon>Spermatophyta</taxon>
        <taxon>Magnoliopsida</taxon>
        <taxon>eudicotyledons</taxon>
        <taxon>Gunneridae</taxon>
        <taxon>Pentapetalae</taxon>
        <taxon>rosids</taxon>
        <taxon>fabids</taxon>
        <taxon>Fabales</taxon>
        <taxon>Fabaceae</taxon>
        <taxon>Papilionoideae</taxon>
        <taxon>50 kb inversion clade</taxon>
        <taxon>dalbergioids sensu lato</taxon>
        <taxon>Dalbergieae</taxon>
        <taxon>Pterocarpus clade</taxon>
        <taxon>Stylosanthes</taxon>
    </lineage>
</organism>
<sequence length="115" mass="12324">TPAHLKSQGAINPSTTTLHHGGSRHTAPAAPRQQNRAGNRDQPAAASSRSRRSQNDAAFVLHRVTHLRREAPPHTTAAVMSTNDVQQSQETVGQEQGSQIASSREKLILLGIIVP</sequence>
<dbReference type="EMBL" id="JASCZI010154054">
    <property type="protein sequence ID" value="MED6177831.1"/>
    <property type="molecule type" value="Genomic_DNA"/>
</dbReference>